<dbReference type="AlphaFoldDB" id="B3TB56"/>
<evidence type="ECO:0008006" key="4">
    <source>
        <dbReference type="Google" id="ProtNLM"/>
    </source>
</evidence>
<evidence type="ECO:0000313" key="3">
    <source>
        <dbReference type="EMBL" id="ABZ09821.1"/>
    </source>
</evidence>
<evidence type="ECO:0000259" key="1">
    <source>
        <dbReference type="Pfam" id="PF10592"/>
    </source>
</evidence>
<evidence type="ECO:0000259" key="2">
    <source>
        <dbReference type="Pfam" id="PF22879"/>
    </source>
</evidence>
<dbReference type="Pfam" id="PF13368">
    <property type="entry name" value="Toprim_C_rpt"/>
    <property type="match status" value="2"/>
</dbReference>
<proteinExistence type="predicted"/>
<dbReference type="Pfam" id="PF22879">
    <property type="entry name" value="AIPR_N"/>
    <property type="match status" value="1"/>
</dbReference>
<dbReference type="GO" id="GO:0006265">
    <property type="term" value="P:DNA topological change"/>
    <property type="evidence" value="ECO:0007669"/>
    <property type="project" value="InterPro"/>
</dbReference>
<reference evidence="3" key="1">
    <citation type="journal article" date="2008" name="ISME J.">
        <title>Genomic patterns of recombination, clonal divergence and environment in marine microbial populations.</title>
        <authorList>
            <person name="Konstantinidis K.T."/>
            <person name="Delong E.F."/>
        </authorList>
    </citation>
    <scope>NUCLEOTIDE SEQUENCE</scope>
</reference>
<feature type="domain" description="Abortive infection phage resistance protein N-terminal" evidence="2">
    <location>
        <begin position="61"/>
        <end position="205"/>
    </location>
</feature>
<dbReference type="InterPro" id="IPR000380">
    <property type="entry name" value="Topo_IA"/>
</dbReference>
<dbReference type="GO" id="GO:0003917">
    <property type="term" value="F:DNA topoisomerase type I (single strand cut, ATP-independent) activity"/>
    <property type="evidence" value="ECO:0007669"/>
    <property type="project" value="InterPro"/>
</dbReference>
<organism evidence="3">
    <name type="scientific">uncultured marine microorganism HF4000_APKG8K5</name>
    <dbReference type="NCBI Taxonomy" id="455555"/>
    <lineage>
        <taxon>unclassified sequences</taxon>
        <taxon>environmental samples</taxon>
    </lineage>
</organism>
<dbReference type="InterPro" id="IPR025589">
    <property type="entry name" value="Toprim_C_rpt"/>
</dbReference>
<dbReference type="GO" id="GO:0003677">
    <property type="term" value="F:DNA binding"/>
    <property type="evidence" value="ECO:0007669"/>
    <property type="project" value="InterPro"/>
</dbReference>
<dbReference type="EMBL" id="EU016658">
    <property type="protein sequence ID" value="ABZ09821.1"/>
    <property type="molecule type" value="Genomic_DNA"/>
</dbReference>
<name>B3TB56_9ZZZZ</name>
<dbReference type="PANTHER" id="PTHR42785:SF1">
    <property type="entry name" value="DNA TOPOISOMERASE"/>
    <property type="match status" value="1"/>
</dbReference>
<dbReference type="InterPro" id="IPR018891">
    <property type="entry name" value="AIPR_C"/>
</dbReference>
<feature type="domain" description="Abortive phage infection protein C-terminal" evidence="1">
    <location>
        <begin position="265"/>
        <end position="586"/>
    </location>
</feature>
<accession>B3TB56</accession>
<gene>
    <name evidence="3" type="ORF">ALOHA_HF4000APKG8K5ctg1g34</name>
</gene>
<dbReference type="InterPro" id="IPR055101">
    <property type="entry name" value="AIPR_N"/>
</dbReference>
<dbReference type="PANTHER" id="PTHR42785">
    <property type="entry name" value="DNA TOPOISOMERASE, TYPE IA, CORE"/>
    <property type="match status" value="1"/>
</dbReference>
<protein>
    <recommendedName>
        <fullName evidence="4">AIPR protein</fullName>
    </recommendedName>
</protein>
<dbReference type="Pfam" id="PF10592">
    <property type="entry name" value="AIPR"/>
    <property type="match status" value="1"/>
</dbReference>
<sequence>MPTFGIRLSWIDATALGLTKKILELPWRPEMETLEEFYKDFWAQIEVAAGAQEDFLEVVLFEKFAEIVEGTGAVEGLDPSPCKGTKGIRVDGYDLDEGDLILVVCEFRHGPELGSLQTKAIQQAFNRLENFFKRSLGREFHQGLDETSPGEGLAHLIWERKDFIKRVRMLLFSNARLASRLEGLENQTIEEKEVSYEVWDITRIQKIEASGTGREPVEIDFTRLNGKPLTCIRAHVDTDKYEAYLAVMPGDILCDIYENYGSRLLEQNVRTFLQARNKVNKGINATIRSAPEMFFAYNNGITATASSVETVKTDEGLGLSRITDLQVVNGAQTTASLLHARRRDDADLSTIAIQMKLSVLPDDKLDEVVPKISRFSNSQTKVSEADFFSNHEFHIRLEEMSRDTWAPPRQGAFSHTKWFYERARGQFANAQSHLSQKDKREFLATYPKNQMFTKTDVAKYEMLWQLAPHVVSKGAQKNFLEFATGLQARWDKDSEKYNKLYFRNLVAKAIIFRSVDRMVFSAEWYPSGYKANIVAYSVAWLIHHALTKWGKQIDLEKIWKFQDLPENLHSAFNAIGEAISKTITDTPDDVSNVTEYCKQERCWQRIKSLSIELEHTIKGDLVDMEEADNSSKNAVTEQKLDDQLNAEAKILLIGDGWSGIRDFAQAERFITFDQDDLVERVLRGNQPRGKRQIEKLAALLREAEERGYVLPDDVVRRLTGGETDPEKCPVRLGYTPNREALTLRKGPYGLYLQVGEKSETNKKPTRISIPKNMKPETIDLEVALAMLSLPRELGMHPDLEEPVMVKVGKYGFYIQCNDKNIPLKNMDMALNMTLSDAVEALEA</sequence>